<comment type="caution">
    <text evidence="6">The sequence shown here is derived from an EMBL/GenBank/DDBJ whole genome shotgun (WGS) entry which is preliminary data.</text>
</comment>
<accession>A0ABS5CL91</accession>
<keyword evidence="2" id="KW-0805">Transcription regulation</keyword>
<protein>
    <submittedName>
        <fullName evidence="6">GntR family transcriptional regulator</fullName>
    </submittedName>
</protein>
<sequence>MTAPTKRVPLYNQIRTYITDQIAQGQLLPGDRLPSENELAEHFGVSRITVKGALSSLVKEGTVYRIQGKGSFIADQAQGEPLRYQSPEIRTLKLISLLIPSLKTAYMVNLVKGVENAASSQGYRVIVSLTHESVETECQLLAEAEEMGVAGVIVYPVEGESYNEDILRMTLRGYPIVVIDRYLKGLETNCVCTDHFSGAYAATSHLIEAGHFRIAFLTAPYTGTTSMEDRLEGYRQALADHALLSDPRLVFTRTEPEQIELYLQQNPDVTAVFALNSSLGLKVFAVAERLQLSIPDQLSVIFFDDYEYSTRWTLRPTCILQQEEEIGAQAGRLMLSLVSNPAQERKKIVLPPRLVIGGTTAAPLFRS</sequence>
<name>A0ABS5CL91_9BACL</name>
<dbReference type="Pfam" id="PF13377">
    <property type="entry name" value="Peripla_BP_3"/>
    <property type="match status" value="1"/>
</dbReference>
<evidence type="ECO:0000256" key="1">
    <source>
        <dbReference type="ARBA" id="ARBA00022491"/>
    </source>
</evidence>
<dbReference type="RefSeq" id="WP_210663877.1">
    <property type="nucleotide sequence ID" value="NZ_JAGKSP010000020.1"/>
</dbReference>
<evidence type="ECO:0000256" key="2">
    <source>
        <dbReference type="ARBA" id="ARBA00023015"/>
    </source>
</evidence>
<dbReference type="Gene3D" id="3.40.50.2300">
    <property type="match status" value="2"/>
</dbReference>
<dbReference type="InterPro" id="IPR028082">
    <property type="entry name" value="Peripla_BP_I"/>
</dbReference>
<dbReference type="PROSITE" id="PS50949">
    <property type="entry name" value="HTH_GNTR"/>
    <property type="match status" value="1"/>
</dbReference>
<dbReference type="Pfam" id="PF00392">
    <property type="entry name" value="GntR"/>
    <property type="match status" value="1"/>
</dbReference>
<dbReference type="InterPro" id="IPR036390">
    <property type="entry name" value="WH_DNA-bd_sf"/>
</dbReference>
<evidence type="ECO:0000256" key="4">
    <source>
        <dbReference type="ARBA" id="ARBA00023163"/>
    </source>
</evidence>
<feature type="domain" description="HTH gntR-type" evidence="5">
    <location>
        <begin position="8"/>
        <end position="76"/>
    </location>
</feature>
<dbReference type="SUPFAM" id="SSF46785">
    <property type="entry name" value="Winged helix' DNA-binding domain"/>
    <property type="match status" value="1"/>
</dbReference>
<keyword evidence="1" id="KW-0678">Repressor</keyword>
<keyword evidence="3" id="KW-0238">DNA-binding</keyword>
<gene>
    <name evidence="6" type="ORF">I8J30_28485</name>
</gene>
<keyword evidence="7" id="KW-1185">Reference proteome</keyword>
<evidence type="ECO:0000313" key="6">
    <source>
        <dbReference type="EMBL" id="MBP3966627.1"/>
    </source>
</evidence>
<evidence type="ECO:0000259" key="5">
    <source>
        <dbReference type="PROSITE" id="PS50949"/>
    </source>
</evidence>
<dbReference type="InterPro" id="IPR046335">
    <property type="entry name" value="LacI/GalR-like_sensor"/>
</dbReference>
<evidence type="ECO:0000256" key="3">
    <source>
        <dbReference type="ARBA" id="ARBA00023125"/>
    </source>
</evidence>
<dbReference type="Gene3D" id="1.10.10.10">
    <property type="entry name" value="Winged helix-like DNA-binding domain superfamily/Winged helix DNA-binding domain"/>
    <property type="match status" value="1"/>
</dbReference>
<dbReference type="PRINTS" id="PR00035">
    <property type="entry name" value="HTHGNTR"/>
</dbReference>
<evidence type="ECO:0000313" key="7">
    <source>
        <dbReference type="Proteomes" id="UP000673394"/>
    </source>
</evidence>
<reference evidence="6 7" key="1">
    <citation type="submission" date="2021-04" db="EMBL/GenBank/DDBJ databases">
        <title>Paenibacillus sp. DLE-14 whole genome sequence.</title>
        <authorList>
            <person name="Ham Y.J."/>
        </authorList>
    </citation>
    <scope>NUCLEOTIDE SEQUENCE [LARGE SCALE GENOMIC DNA]</scope>
    <source>
        <strain evidence="6 7">DLE-14</strain>
    </source>
</reference>
<dbReference type="PANTHER" id="PTHR30146">
    <property type="entry name" value="LACI-RELATED TRANSCRIPTIONAL REPRESSOR"/>
    <property type="match status" value="1"/>
</dbReference>
<dbReference type="EMBL" id="JAGKSP010000020">
    <property type="protein sequence ID" value="MBP3966627.1"/>
    <property type="molecule type" value="Genomic_DNA"/>
</dbReference>
<dbReference type="CDD" id="cd07377">
    <property type="entry name" value="WHTH_GntR"/>
    <property type="match status" value="1"/>
</dbReference>
<keyword evidence="4" id="KW-0804">Transcription</keyword>
<proteinExistence type="predicted"/>
<dbReference type="SUPFAM" id="SSF53822">
    <property type="entry name" value="Periplasmic binding protein-like I"/>
    <property type="match status" value="1"/>
</dbReference>
<dbReference type="PANTHER" id="PTHR30146:SF95">
    <property type="entry name" value="RIBOSE OPERON REPRESSOR"/>
    <property type="match status" value="1"/>
</dbReference>
<dbReference type="InterPro" id="IPR000524">
    <property type="entry name" value="Tscrpt_reg_HTH_GntR"/>
</dbReference>
<dbReference type="Proteomes" id="UP000673394">
    <property type="component" value="Unassembled WGS sequence"/>
</dbReference>
<dbReference type="SMART" id="SM00345">
    <property type="entry name" value="HTH_GNTR"/>
    <property type="match status" value="1"/>
</dbReference>
<organism evidence="6 7">
    <name type="scientific">Paenibacillus lignilyticus</name>
    <dbReference type="NCBI Taxonomy" id="1172615"/>
    <lineage>
        <taxon>Bacteria</taxon>
        <taxon>Bacillati</taxon>
        <taxon>Bacillota</taxon>
        <taxon>Bacilli</taxon>
        <taxon>Bacillales</taxon>
        <taxon>Paenibacillaceae</taxon>
        <taxon>Paenibacillus</taxon>
    </lineage>
</organism>
<dbReference type="CDD" id="cd06267">
    <property type="entry name" value="PBP1_LacI_sugar_binding-like"/>
    <property type="match status" value="1"/>
</dbReference>
<dbReference type="InterPro" id="IPR036388">
    <property type="entry name" value="WH-like_DNA-bd_sf"/>
</dbReference>